<dbReference type="InterPro" id="IPR042271">
    <property type="entry name" value="Zinicin_2_N"/>
</dbReference>
<keyword evidence="2" id="KW-0645">Protease</keyword>
<sequence>MADDDDRSPEEQFQELLRQLFGAEGFDPAQLQQLSGLGIDPAMMQQMMSQMQAAFVSGDGGISWDDAQRRALHIANQGDLGVASGARADLDQAFTLATLWLSEATTISDLAEPGHAITRGAWVEATMPVWRELAEPVALSIADALTATLSDQVPEEMKGMMQGASRMMRSVGGSLFANQLGQVVGRLSMEVVSGGDVGIPLMPAGSAAILPQNFADFGQGLEIPEDQLALYVAARELAHARLFRHARWLRLDVIAQVTEFARGIRVDTSALEDLAERFDPSNPDELRVALESGALLPERSEQQTLALTRLENLLALIEGWVEVVTADATSRLPSADRVAEVVRRRRAVGGPAEKALGSLVGLELRPRRMREAAAMWRAVTDAVGVAARDALWDYPDMMPSSEDIDDPADLIARLAARARGEAPERDAFDEALDALLAEEKGEGSPEPEDGHDDGPQGPSPV</sequence>
<evidence type="ECO:0000313" key="2">
    <source>
        <dbReference type="EMBL" id="KAA9134799.1"/>
    </source>
</evidence>
<keyword evidence="3" id="KW-1185">Reference proteome</keyword>
<dbReference type="EMBL" id="VYUY01000006">
    <property type="protein sequence ID" value="KAA9134799.1"/>
    <property type="molecule type" value="Genomic_DNA"/>
</dbReference>
<dbReference type="NCBIfam" id="TIGR03624">
    <property type="entry name" value="putative hydrolase"/>
    <property type="match status" value="1"/>
</dbReference>
<accession>A0A5N0TN02</accession>
<dbReference type="GO" id="GO:0006508">
    <property type="term" value="P:proteolysis"/>
    <property type="evidence" value="ECO:0007669"/>
    <property type="project" value="UniProtKB-KW"/>
</dbReference>
<keyword evidence="2" id="KW-0378">Hydrolase</keyword>
<dbReference type="PANTHER" id="PTHR39420">
    <property type="match status" value="1"/>
</dbReference>
<keyword evidence="2" id="KW-0482">Metalloprotease</keyword>
<dbReference type="RefSeq" id="WP_150892155.1">
    <property type="nucleotide sequence ID" value="NZ_CP044231.1"/>
</dbReference>
<comment type="caution">
    <text evidence="2">The sequence shown here is derived from an EMBL/GenBank/DDBJ whole genome shotgun (WGS) entry which is preliminary data.</text>
</comment>
<evidence type="ECO:0000313" key="3">
    <source>
        <dbReference type="Proteomes" id="UP000326838"/>
    </source>
</evidence>
<dbReference type="GO" id="GO:0008237">
    <property type="term" value="F:metallopeptidase activity"/>
    <property type="evidence" value="ECO:0007669"/>
    <property type="project" value="UniProtKB-KW"/>
</dbReference>
<evidence type="ECO:0000256" key="1">
    <source>
        <dbReference type="SAM" id="MobiDB-lite"/>
    </source>
</evidence>
<dbReference type="AlphaFoldDB" id="A0A5J6KQJ7"/>
<gene>
    <name evidence="2" type="ORF">F6B40_03600</name>
</gene>
<dbReference type="Gene3D" id="1.20.150.30">
    <property type="entry name" value="Zincin-like metallopeptidase, N-terminal domain"/>
    <property type="match status" value="1"/>
</dbReference>
<reference evidence="3" key="1">
    <citation type="submission" date="2019-09" db="EMBL/GenBank/DDBJ databases">
        <title>Mumia zhuanghuii sp. nov. isolated from the intestinal contents of plateau pika (Ochotona curzoniae) in the Qinghai-Tibet plateau of China.</title>
        <authorList>
            <person name="Tian Z."/>
        </authorList>
    </citation>
    <scope>NUCLEOTIDE SEQUENCE [LARGE SCALE GENOMIC DNA]</scope>
    <source>
        <strain evidence="3">L-033</strain>
    </source>
</reference>
<dbReference type="Pfam" id="PF10103">
    <property type="entry name" value="Zincin_2"/>
    <property type="match status" value="1"/>
</dbReference>
<dbReference type="SUPFAM" id="SSF55486">
    <property type="entry name" value="Metalloproteases ('zincins'), catalytic domain"/>
    <property type="match status" value="1"/>
</dbReference>
<dbReference type="PANTHER" id="PTHR39420:SF2">
    <property type="entry name" value="HYDROLASE"/>
    <property type="match status" value="1"/>
</dbReference>
<feature type="compositionally biased region" description="Basic and acidic residues" evidence="1">
    <location>
        <begin position="419"/>
        <end position="428"/>
    </location>
</feature>
<name>A0A5J6KQJ7_9MICO</name>
<feature type="region of interest" description="Disordered" evidence="1">
    <location>
        <begin position="419"/>
        <end position="461"/>
    </location>
</feature>
<dbReference type="Proteomes" id="UP000326838">
    <property type="component" value="Unassembled WGS sequence"/>
</dbReference>
<proteinExistence type="predicted"/>
<dbReference type="InterPro" id="IPR018766">
    <property type="entry name" value="Zinicin_2"/>
</dbReference>
<accession>A0A5J6KQJ7</accession>
<organism evidence="2 3">
    <name type="scientific">Microbacterium caowuchunii</name>
    <dbReference type="NCBI Taxonomy" id="2614638"/>
    <lineage>
        <taxon>Bacteria</taxon>
        <taxon>Bacillati</taxon>
        <taxon>Actinomycetota</taxon>
        <taxon>Actinomycetes</taxon>
        <taxon>Micrococcales</taxon>
        <taxon>Microbacteriaceae</taxon>
        <taxon>Microbacterium</taxon>
    </lineage>
</organism>
<protein>
    <submittedName>
        <fullName evidence="2">Zinc-dependent metalloprotease</fullName>
    </submittedName>
</protein>